<protein>
    <recommendedName>
        <fullName evidence="6">Molybdopterin molybdenumtransferase</fullName>
        <ecNumber evidence="6">2.10.1.1</ecNumber>
    </recommendedName>
</protein>
<dbReference type="PANTHER" id="PTHR10192">
    <property type="entry name" value="MOLYBDOPTERIN BIOSYNTHESIS PROTEIN"/>
    <property type="match status" value="1"/>
</dbReference>
<dbReference type="GO" id="GO:0005829">
    <property type="term" value="C:cytosol"/>
    <property type="evidence" value="ECO:0007669"/>
    <property type="project" value="TreeGrafter"/>
</dbReference>
<name>A0A1W2A5Y4_9BACT</name>
<dbReference type="InterPro" id="IPR005111">
    <property type="entry name" value="MoeA_C_domain_IV"/>
</dbReference>
<evidence type="ECO:0000256" key="3">
    <source>
        <dbReference type="ARBA" id="ARBA00010763"/>
    </source>
</evidence>
<dbReference type="SUPFAM" id="SSF53218">
    <property type="entry name" value="Molybdenum cofactor biosynthesis proteins"/>
    <property type="match status" value="1"/>
</dbReference>
<comment type="cofactor">
    <cofactor evidence="6">
        <name>Mg(2+)</name>
        <dbReference type="ChEBI" id="CHEBI:18420"/>
    </cofactor>
</comment>
<dbReference type="Gene3D" id="3.90.105.10">
    <property type="entry name" value="Molybdopterin biosynthesis moea protein, domain 2"/>
    <property type="match status" value="1"/>
</dbReference>
<dbReference type="InterPro" id="IPR036688">
    <property type="entry name" value="MoeA_C_domain_IV_sf"/>
</dbReference>
<dbReference type="InterPro" id="IPR038987">
    <property type="entry name" value="MoeA-like"/>
</dbReference>
<dbReference type="InterPro" id="IPR001453">
    <property type="entry name" value="MoaB/Mog_dom"/>
</dbReference>
<evidence type="ECO:0000256" key="7">
    <source>
        <dbReference type="SAM" id="Phobius"/>
    </source>
</evidence>
<keyword evidence="6" id="KW-0460">Magnesium</keyword>
<evidence type="ECO:0000256" key="4">
    <source>
        <dbReference type="ARBA" id="ARBA00023150"/>
    </source>
</evidence>
<keyword evidence="7" id="KW-0812">Transmembrane</keyword>
<dbReference type="UniPathway" id="UPA00344"/>
<dbReference type="Gene3D" id="3.40.980.10">
    <property type="entry name" value="MoaB/Mog-like domain"/>
    <property type="match status" value="1"/>
</dbReference>
<keyword evidence="6" id="KW-0808">Transferase</keyword>
<keyword evidence="10" id="KW-1185">Reference proteome</keyword>
<accession>A0A1W2A5Y4</accession>
<dbReference type="RefSeq" id="WP_084067394.1">
    <property type="nucleotide sequence ID" value="NZ_FWXY01000004.1"/>
</dbReference>
<keyword evidence="7" id="KW-0472">Membrane</keyword>
<dbReference type="Gene3D" id="2.40.340.10">
    <property type="entry name" value="MoeA, C-terminal, domain IV"/>
    <property type="match status" value="1"/>
</dbReference>
<comment type="similarity">
    <text evidence="3 6">Belongs to the MoeA family.</text>
</comment>
<dbReference type="NCBIfam" id="TIGR00177">
    <property type="entry name" value="molyb_syn"/>
    <property type="match status" value="1"/>
</dbReference>
<feature type="domain" description="MoaB/Mog" evidence="8">
    <location>
        <begin position="185"/>
        <end position="324"/>
    </location>
</feature>
<dbReference type="InterPro" id="IPR036135">
    <property type="entry name" value="MoeA_linker/N_sf"/>
</dbReference>
<feature type="transmembrane region" description="Helical" evidence="7">
    <location>
        <begin position="301"/>
        <end position="322"/>
    </location>
</feature>
<evidence type="ECO:0000313" key="9">
    <source>
        <dbReference type="EMBL" id="SMC56077.1"/>
    </source>
</evidence>
<dbReference type="NCBIfam" id="NF045515">
    <property type="entry name" value="Glp_gephyrin"/>
    <property type="match status" value="1"/>
</dbReference>
<comment type="function">
    <text evidence="1 6">Catalyzes the insertion of molybdate into adenylated molybdopterin with the concomitant release of AMP.</text>
</comment>
<evidence type="ECO:0000256" key="1">
    <source>
        <dbReference type="ARBA" id="ARBA00002901"/>
    </source>
</evidence>
<dbReference type="Pfam" id="PF03454">
    <property type="entry name" value="MoeA_C"/>
    <property type="match status" value="1"/>
</dbReference>
<dbReference type="EC" id="2.10.1.1" evidence="6"/>
<comment type="catalytic activity">
    <reaction evidence="5">
        <text>adenylyl-molybdopterin + molybdate = Mo-molybdopterin + AMP + H(+)</text>
        <dbReference type="Rhea" id="RHEA:35047"/>
        <dbReference type="ChEBI" id="CHEBI:15378"/>
        <dbReference type="ChEBI" id="CHEBI:36264"/>
        <dbReference type="ChEBI" id="CHEBI:62727"/>
        <dbReference type="ChEBI" id="CHEBI:71302"/>
        <dbReference type="ChEBI" id="CHEBI:456215"/>
        <dbReference type="EC" id="2.10.1.1"/>
    </reaction>
</comment>
<dbReference type="Proteomes" id="UP000192418">
    <property type="component" value="Unassembled WGS sequence"/>
</dbReference>
<dbReference type="GO" id="GO:0046872">
    <property type="term" value="F:metal ion binding"/>
    <property type="evidence" value="ECO:0007669"/>
    <property type="project" value="UniProtKB-UniRule"/>
</dbReference>
<dbReference type="Pfam" id="PF03453">
    <property type="entry name" value="MoeA_N"/>
    <property type="match status" value="1"/>
</dbReference>
<dbReference type="EMBL" id="FWXY01000004">
    <property type="protein sequence ID" value="SMC56077.1"/>
    <property type="molecule type" value="Genomic_DNA"/>
</dbReference>
<dbReference type="PANTHER" id="PTHR10192:SF5">
    <property type="entry name" value="GEPHYRIN"/>
    <property type="match status" value="1"/>
</dbReference>
<dbReference type="Gene3D" id="2.170.190.11">
    <property type="entry name" value="Molybdopterin biosynthesis moea protein, domain 3"/>
    <property type="match status" value="1"/>
</dbReference>
<dbReference type="GO" id="GO:0061599">
    <property type="term" value="F:molybdopterin molybdotransferase activity"/>
    <property type="evidence" value="ECO:0007669"/>
    <property type="project" value="UniProtKB-UniRule"/>
</dbReference>
<reference evidence="9 10" key="1">
    <citation type="submission" date="2017-04" db="EMBL/GenBank/DDBJ databases">
        <authorList>
            <person name="Afonso C.L."/>
            <person name="Miller P.J."/>
            <person name="Scott M.A."/>
            <person name="Spackman E."/>
            <person name="Goraichik I."/>
            <person name="Dimitrov K.M."/>
            <person name="Suarez D.L."/>
            <person name="Swayne D.E."/>
        </authorList>
    </citation>
    <scope>NUCLEOTIDE SEQUENCE [LARGE SCALE GENOMIC DNA]</scope>
    <source>
        <strain evidence="9 10">DSM 3385</strain>
    </source>
</reference>
<organism evidence="9 10">
    <name type="scientific">Desulfocicer vacuolatum DSM 3385</name>
    <dbReference type="NCBI Taxonomy" id="1121400"/>
    <lineage>
        <taxon>Bacteria</taxon>
        <taxon>Pseudomonadati</taxon>
        <taxon>Thermodesulfobacteriota</taxon>
        <taxon>Desulfobacteria</taxon>
        <taxon>Desulfobacterales</taxon>
        <taxon>Desulfobacteraceae</taxon>
        <taxon>Desulfocicer</taxon>
    </lineage>
</organism>
<proteinExistence type="inferred from homology"/>
<dbReference type="OrthoDB" id="9804758at2"/>
<keyword evidence="4 6" id="KW-0501">Molybdenum cofactor biosynthesis</keyword>
<keyword evidence="6" id="KW-0479">Metal-binding</keyword>
<dbReference type="InterPro" id="IPR036425">
    <property type="entry name" value="MoaB/Mog-like_dom_sf"/>
</dbReference>
<evidence type="ECO:0000256" key="6">
    <source>
        <dbReference type="RuleBase" id="RU365090"/>
    </source>
</evidence>
<dbReference type="GO" id="GO:0006777">
    <property type="term" value="P:Mo-molybdopterin cofactor biosynthetic process"/>
    <property type="evidence" value="ECO:0007669"/>
    <property type="project" value="UniProtKB-UniRule"/>
</dbReference>
<keyword evidence="7" id="KW-1133">Transmembrane helix</keyword>
<dbReference type="SUPFAM" id="SSF63867">
    <property type="entry name" value="MoeA C-terminal domain-like"/>
    <property type="match status" value="1"/>
</dbReference>
<dbReference type="SMART" id="SM00852">
    <property type="entry name" value="MoCF_biosynth"/>
    <property type="match status" value="1"/>
</dbReference>
<comment type="pathway">
    <text evidence="2 6">Cofactor biosynthesis; molybdopterin biosynthesis.</text>
</comment>
<evidence type="ECO:0000313" key="10">
    <source>
        <dbReference type="Proteomes" id="UP000192418"/>
    </source>
</evidence>
<evidence type="ECO:0000256" key="2">
    <source>
        <dbReference type="ARBA" id="ARBA00005046"/>
    </source>
</evidence>
<dbReference type="InterPro" id="IPR005110">
    <property type="entry name" value="MoeA_linker/N"/>
</dbReference>
<evidence type="ECO:0000259" key="8">
    <source>
        <dbReference type="SMART" id="SM00852"/>
    </source>
</evidence>
<keyword evidence="6" id="KW-0500">Molybdenum</keyword>
<dbReference type="STRING" id="1121400.SAMN02746065_104171"/>
<sequence>MNHFFKVMGLDRVMGLVPGFPAVPLETLSLSRASARILGEDITADQDLPGFRRSTMDGYAVQSRATFGASEANPAWLRMTDTIAMGQTPTFSLASDEAAPISTGGMLPDGADSVVMVEHTEPVDDATVEIYKSVAPLQHVVDRAEDYGKGQEIITAGTLIRPQESGVLAALGMTDVKVFKRPVVAIISTGDEIVPVEETPAPGKIRDMNSHTLAGLISDAGGIPMQLGIVKDNRDDLFEACSRAVAQADMVLISGGSSVGMRDFTVDVLSDLPQTELLVHGISISPGKPTILARAGQKPVWGLPGHVVSAMVVFKVVVLPFLKKIMGKKDWADQGLTIPATLTRNVASAQGRTDFVRVDLQERDGKLYAVPVLGKSGLIRTMVMARALLEIGENVEGVEKDTRVNVLPM</sequence>
<evidence type="ECO:0000256" key="5">
    <source>
        <dbReference type="ARBA" id="ARBA00047317"/>
    </source>
</evidence>
<dbReference type="CDD" id="cd00887">
    <property type="entry name" value="MoeA"/>
    <property type="match status" value="1"/>
</dbReference>
<gene>
    <name evidence="9" type="ORF">SAMN02746065_104171</name>
</gene>
<dbReference type="Pfam" id="PF00994">
    <property type="entry name" value="MoCF_biosynth"/>
    <property type="match status" value="1"/>
</dbReference>
<dbReference type="SUPFAM" id="SSF63882">
    <property type="entry name" value="MoeA N-terminal region -like"/>
    <property type="match status" value="1"/>
</dbReference>
<dbReference type="AlphaFoldDB" id="A0A1W2A5Y4"/>